<organism evidence="1 2">
    <name type="scientific">Bacillus albus</name>
    <dbReference type="NCBI Taxonomy" id="2026189"/>
    <lineage>
        <taxon>Bacteria</taxon>
        <taxon>Bacillati</taxon>
        <taxon>Bacillota</taxon>
        <taxon>Bacilli</taxon>
        <taxon>Bacillales</taxon>
        <taxon>Bacillaceae</taxon>
        <taxon>Bacillus</taxon>
        <taxon>Bacillus cereus group</taxon>
    </lineage>
</organism>
<sequence>MEKTVKQLKQEAHENGGVFETYDEKFNKRRRAEKVRAIKHLVGIDRRKYSIQNVEAHRELGVFIPHEIKGLLLVMATLLETKSQGSVVNRNYERLGISEIAEKVGKHRNHISPLLDRMTNEFGLAKEYSEGKSKVYELNKDIYACGKQKGAVDFVRIYQAEMLNVSKQFNLAELGFLSDLLNYMHPKHHILLTNPREVHEIDMEILRPKDIATDLNMDSATVSKYIRKLIQKKVLIRMEVGTGRSIAKVMIVSPTFFSKTSEIVDIKIIESIVNETTLSKRNYRK</sequence>
<dbReference type="EMBL" id="MAOE01000035">
    <property type="protein sequence ID" value="OJD68939.1"/>
    <property type="molecule type" value="Genomic_DNA"/>
</dbReference>
<dbReference type="AlphaFoldDB" id="A0A1J9UI15"/>
<evidence type="ECO:0000313" key="1">
    <source>
        <dbReference type="EMBL" id="OJD68939.1"/>
    </source>
</evidence>
<protein>
    <submittedName>
        <fullName evidence="1">Uncharacterized protein</fullName>
    </submittedName>
</protein>
<reference evidence="1 2" key="1">
    <citation type="submission" date="2016-06" db="EMBL/GenBank/DDBJ databases">
        <title>First insights into the genetic diversity and population structure of in the Bacillus cereus group bacteria from diverse marine environments.</title>
        <authorList>
            <person name="Liu Y."/>
            <person name="Lai Q."/>
            <person name="Shao Z."/>
        </authorList>
    </citation>
    <scope>NUCLEOTIDE SEQUENCE [LARGE SCALE GENOMIC DNA]</scope>
    <source>
        <strain evidence="1 2">N35-10-2</strain>
    </source>
</reference>
<evidence type="ECO:0000313" key="2">
    <source>
        <dbReference type="Proteomes" id="UP000181873"/>
    </source>
</evidence>
<name>A0A1J9UI15_9BACI</name>
<gene>
    <name evidence="1" type="ORF">BAU25_05045</name>
</gene>
<proteinExistence type="predicted"/>
<dbReference type="Proteomes" id="UP000181873">
    <property type="component" value="Unassembled WGS sequence"/>
</dbReference>
<dbReference type="RefSeq" id="WP_071757195.1">
    <property type="nucleotide sequence ID" value="NZ_CBCSIO010000001.1"/>
</dbReference>
<dbReference type="GeneID" id="83638193"/>
<accession>A0A1J9UI15</accession>
<comment type="caution">
    <text evidence="1">The sequence shown here is derived from an EMBL/GenBank/DDBJ whole genome shotgun (WGS) entry which is preliminary data.</text>
</comment>